<evidence type="ECO:0000313" key="3">
    <source>
        <dbReference type="Proteomes" id="UP001151760"/>
    </source>
</evidence>
<reference evidence="2" key="1">
    <citation type="journal article" date="2022" name="Int. J. Mol. Sci.">
        <title>Draft Genome of Tanacetum Coccineum: Genomic Comparison of Closely Related Tanacetum-Family Plants.</title>
        <authorList>
            <person name="Yamashiro T."/>
            <person name="Shiraishi A."/>
            <person name="Nakayama K."/>
            <person name="Satake H."/>
        </authorList>
    </citation>
    <scope>NUCLEOTIDE SEQUENCE</scope>
</reference>
<accession>A0ABQ4XKF9</accession>
<feature type="compositionally biased region" description="Basic residues" evidence="1">
    <location>
        <begin position="166"/>
        <end position="177"/>
    </location>
</feature>
<protein>
    <submittedName>
        <fullName evidence="2">Uncharacterized protein</fullName>
    </submittedName>
</protein>
<proteinExistence type="predicted"/>
<feature type="compositionally biased region" description="Basic residues" evidence="1">
    <location>
        <begin position="245"/>
        <end position="258"/>
    </location>
</feature>
<dbReference type="Proteomes" id="UP001151760">
    <property type="component" value="Unassembled WGS sequence"/>
</dbReference>
<feature type="compositionally biased region" description="Polar residues" evidence="1">
    <location>
        <begin position="273"/>
        <end position="283"/>
    </location>
</feature>
<sequence>MKVSSHPVFTNLTLDTLEPKKTRPSSKVSPAYVIKKKTEKSSSGSKPCSNKKTDSSTEQLLLTLIKEVKGLKRQIKIPLGTSPSSTQPSSSKASKQKTWFGPCKHYGFRNHLSDDCYSKPKCSTYGSTDHLSKEHLEHAVVKKTLIKLKAQCEVCGSSAHEAPGFPKKHPNSKRSKIANRQSKPTEKYIKELGPKVVFRYNSSGDTEGYGLVNCNGITFIRVAYVNGLKYNLISISTDKAKIIRKRSKPDKHGHGNGRAHKEPEVFYKKSAVVNPQSTLGQSHNKTKIPKLPNSPS</sequence>
<organism evidence="2 3">
    <name type="scientific">Tanacetum coccineum</name>
    <dbReference type="NCBI Taxonomy" id="301880"/>
    <lineage>
        <taxon>Eukaryota</taxon>
        <taxon>Viridiplantae</taxon>
        <taxon>Streptophyta</taxon>
        <taxon>Embryophyta</taxon>
        <taxon>Tracheophyta</taxon>
        <taxon>Spermatophyta</taxon>
        <taxon>Magnoliopsida</taxon>
        <taxon>eudicotyledons</taxon>
        <taxon>Gunneridae</taxon>
        <taxon>Pentapetalae</taxon>
        <taxon>asterids</taxon>
        <taxon>campanulids</taxon>
        <taxon>Asterales</taxon>
        <taxon>Asteraceae</taxon>
        <taxon>Asteroideae</taxon>
        <taxon>Anthemideae</taxon>
        <taxon>Anthemidinae</taxon>
        <taxon>Tanacetum</taxon>
    </lineage>
</organism>
<evidence type="ECO:0000256" key="1">
    <source>
        <dbReference type="SAM" id="MobiDB-lite"/>
    </source>
</evidence>
<evidence type="ECO:0000313" key="2">
    <source>
        <dbReference type="EMBL" id="GJS65277.1"/>
    </source>
</evidence>
<comment type="caution">
    <text evidence="2">The sequence shown here is derived from an EMBL/GenBank/DDBJ whole genome shotgun (WGS) entry which is preliminary data.</text>
</comment>
<name>A0ABQ4XKF9_9ASTR</name>
<reference evidence="2" key="2">
    <citation type="submission" date="2022-01" db="EMBL/GenBank/DDBJ databases">
        <authorList>
            <person name="Yamashiro T."/>
            <person name="Shiraishi A."/>
            <person name="Satake H."/>
            <person name="Nakayama K."/>
        </authorList>
    </citation>
    <scope>NUCLEOTIDE SEQUENCE</scope>
</reference>
<gene>
    <name evidence="2" type="ORF">Tco_0679841</name>
</gene>
<keyword evidence="3" id="KW-1185">Reference proteome</keyword>
<feature type="region of interest" description="Disordered" evidence="1">
    <location>
        <begin position="159"/>
        <end position="185"/>
    </location>
</feature>
<feature type="region of interest" description="Disordered" evidence="1">
    <location>
        <begin position="1"/>
        <end position="56"/>
    </location>
</feature>
<dbReference type="EMBL" id="BQNB010009566">
    <property type="protein sequence ID" value="GJS65277.1"/>
    <property type="molecule type" value="Genomic_DNA"/>
</dbReference>
<feature type="region of interest" description="Disordered" evidence="1">
    <location>
        <begin position="245"/>
        <end position="296"/>
    </location>
</feature>